<accession>A0ABV7WJB4</accession>
<keyword evidence="4 7" id="KW-1133">Transmembrane helix</keyword>
<keyword evidence="5 7" id="KW-0472">Membrane</keyword>
<evidence type="ECO:0000256" key="2">
    <source>
        <dbReference type="ARBA" id="ARBA00022475"/>
    </source>
</evidence>
<feature type="transmembrane region" description="Helical" evidence="7">
    <location>
        <begin position="122"/>
        <end position="144"/>
    </location>
</feature>
<keyword evidence="11" id="KW-1185">Reference proteome</keyword>
<keyword evidence="3 7" id="KW-0812">Transmembrane</keyword>
<dbReference type="EMBL" id="JBHRWW010000007">
    <property type="protein sequence ID" value="MFC3688987.1"/>
    <property type="molecule type" value="Genomic_DNA"/>
</dbReference>
<feature type="transmembrane region" description="Helical" evidence="7">
    <location>
        <begin position="36"/>
        <end position="52"/>
    </location>
</feature>
<evidence type="ECO:0000259" key="9">
    <source>
        <dbReference type="PROSITE" id="PS50887"/>
    </source>
</evidence>
<dbReference type="Proteomes" id="UP001595685">
    <property type="component" value="Unassembled WGS sequence"/>
</dbReference>
<dbReference type="SMART" id="SM00267">
    <property type="entry name" value="GGDEF"/>
    <property type="match status" value="1"/>
</dbReference>
<keyword evidence="2" id="KW-1003">Cell membrane</keyword>
<evidence type="ECO:0000256" key="4">
    <source>
        <dbReference type="ARBA" id="ARBA00022989"/>
    </source>
</evidence>
<dbReference type="Gene3D" id="3.30.70.270">
    <property type="match status" value="1"/>
</dbReference>
<feature type="domain" description="PAC" evidence="8">
    <location>
        <begin position="372"/>
        <end position="425"/>
    </location>
</feature>
<name>A0ABV7WJB4_9MICO</name>
<feature type="domain" description="GGDEF" evidence="9">
    <location>
        <begin position="456"/>
        <end position="588"/>
    </location>
</feature>
<feature type="transmembrane region" description="Helical" evidence="7">
    <location>
        <begin position="230"/>
        <end position="250"/>
    </location>
</feature>
<dbReference type="PROSITE" id="PS50113">
    <property type="entry name" value="PAC"/>
    <property type="match status" value="1"/>
</dbReference>
<evidence type="ECO:0000256" key="1">
    <source>
        <dbReference type="ARBA" id="ARBA00004651"/>
    </source>
</evidence>
<dbReference type="SUPFAM" id="SSF55785">
    <property type="entry name" value="PYP-like sensor domain (PAS domain)"/>
    <property type="match status" value="1"/>
</dbReference>
<dbReference type="PANTHER" id="PTHR44757:SF2">
    <property type="entry name" value="BIOFILM ARCHITECTURE MAINTENANCE PROTEIN MBAA"/>
    <property type="match status" value="1"/>
</dbReference>
<gene>
    <name evidence="10" type="ORF">ACFOLH_11600</name>
</gene>
<dbReference type="InterPro" id="IPR043128">
    <property type="entry name" value="Rev_trsase/Diguanyl_cyclase"/>
</dbReference>
<comment type="caution">
    <text evidence="10">The sequence shown here is derived from an EMBL/GenBank/DDBJ whole genome shotgun (WGS) entry which is preliminary data.</text>
</comment>
<feature type="transmembrane region" description="Helical" evidence="7">
    <location>
        <begin position="59"/>
        <end position="76"/>
    </location>
</feature>
<dbReference type="EC" id="2.7.7.65" evidence="10"/>
<dbReference type="InterPro" id="IPR052155">
    <property type="entry name" value="Biofilm_reg_signaling"/>
</dbReference>
<feature type="transmembrane region" description="Helical" evidence="7">
    <location>
        <begin position="156"/>
        <end position="174"/>
    </location>
</feature>
<dbReference type="InterPro" id="IPR007895">
    <property type="entry name" value="MASE1"/>
</dbReference>
<sequence length="600" mass="62380">MDDPRARQVARVLGFALLFVLSVVVGRGTRPEGAEVALAWPAAGVGVWWLLSSRGRGETALAAGLVTSLSATANLLTGAPPVAALLFSLSNGAHAVVGLLVLRRLLPGTAPLRSPGDVARVLLASVVCSAASAGVAALTAGALLRGDGAWETLLLVLVRNGGTTFVLLSAVLAVRGTPLRGLRTARPVELATAWLAAVALFAVVFAVDHGMPLLFLCVLVPVWFGTRLGVGATALAGAVLSAVTVVLTLVDHGPVAEVGDVQARAVVVQGLVVVLTLVGLSLATQQRAWDDVRARLEDSRRELQRATDAAVIGKAVVVRGADGGWTLTRPNPALVRLLGRDPSAMRWRELLFPQDSLAVRAALDRIADGLDEAWEGEVRHCLPGGGSLWTQLHVSRLPSETGTSAVVAQLLDITERRAAQQELSRLALHDSLTGLPNRARLRGRLEEMLVDAGSGARVVVVFVDLDGFKAVNDGFGHEVGDGVLQAVGAALLSALRPEDVVARFGGDEFVACCPGLSSPAEAEALVRRVVATVSPALRVRGRDVGLGVSAGWTLSGPGDDAPSLLRRSDEAMYAAKRSGGHGVHADPSVHDGWPTVPAPR</sequence>
<evidence type="ECO:0000259" key="8">
    <source>
        <dbReference type="PROSITE" id="PS50113"/>
    </source>
</evidence>
<organism evidence="10 11">
    <name type="scientific">Aquipuribacter hungaricus</name>
    <dbReference type="NCBI Taxonomy" id="545624"/>
    <lineage>
        <taxon>Bacteria</taxon>
        <taxon>Bacillati</taxon>
        <taxon>Actinomycetota</taxon>
        <taxon>Actinomycetes</taxon>
        <taxon>Micrococcales</taxon>
        <taxon>Intrasporangiaceae</taxon>
        <taxon>Aquipuribacter</taxon>
    </lineage>
</organism>
<dbReference type="RefSeq" id="WP_340292297.1">
    <property type="nucleotide sequence ID" value="NZ_JBBEOI010000066.1"/>
</dbReference>
<dbReference type="PANTHER" id="PTHR44757">
    <property type="entry name" value="DIGUANYLATE CYCLASE DGCP"/>
    <property type="match status" value="1"/>
</dbReference>
<dbReference type="InterPro" id="IPR000014">
    <property type="entry name" value="PAS"/>
</dbReference>
<keyword evidence="10" id="KW-0808">Transferase</keyword>
<comment type="subcellular location">
    <subcellularLocation>
        <location evidence="1">Cell membrane</location>
        <topology evidence="1">Multi-pass membrane protein</topology>
    </subcellularLocation>
</comment>
<protein>
    <submittedName>
        <fullName evidence="10">Diguanylate cyclase domain-containing protein</fullName>
        <ecNumber evidence="10">2.7.7.65</ecNumber>
    </submittedName>
</protein>
<feature type="transmembrane region" description="Helical" evidence="7">
    <location>
        <begin position="262"/>
        <end position="283"/>
    </location>
</feature>
<dbReference type="NCBIfam" id="TIGR00229">
    <property type="entry name" value="sensory_box"/>
    <property type="match status" value="1"/>
</dbReference>
<dbReference type="Pfam" id="PF00990">
    <property type="entry name" value="GGDEF"/>
    <property type="match status" value="1"/>
</dbReference>
<dbReference type="InterPro" id="IPR000700">
    <property type="entry name" value="PAS-assoc_C"/>
</dbReference>
<evidence type="ECO:0000313" key="10">
    <source>
        <dbReference type="EMBL" id="MFC3688987.1"/>
    </source>
</evidence>
<dbReference type="SUPFAM" id="SSF55073">
    <property type="entry name" value="Nucleotide cyclase"/>
    <property type="match status" value="1"/>
</dbReference>
<dbReference type="GO" id="GO:0052621">
    <property type="term" value="F:diguanylate cyclase activity"/>
    <property type="evidence" value="ECO:0007669"/>
    <property type="project" value="UniProtKB-EC"/>
</dbReference>
<evidence type="ECO:0000313" key="11">
    <source>
        <dbReference type="Proteomes" id="UP001595685"/>
    </source>
</evidence>
<evidence type="ECO:0000256" key="6">
    <source>
        <dbReference type="SAM" id="MobiDB-lite"/>
    </source>
</evidence>
<evidence type="ECO:0000256" key="5">
    <source>
        <dbReference type="ARBA" id="ARBA00023136"/>
    </source>
</evidence>
<dbReference type="NCBIfam" id="TIGR00254">
    <property type="entry name" value="GGDEF"/>
    <property type="match status" value="1"/>
</dbReference>
<dbReference type="PROSITE" id="PS50887">
    <property type="entry name" value="GGDEF"/>
    <property type="match status" value="1"/>
</dbReference>
<dbReference type="Gene3D" id="3.30.450.20">
    <property type="entry name" value="PAS domain"/>
    <property type="match status" value="1"/>
</dbReference>
<dbReference type="InterPro" id="IPR000160">
    <property type="entry name" value="GGDEF_dom"/>
</dbReference>
<feature type="transmembrane region" description="Helical" evidence="7">
    <location>
        <begin position="194"/>
        <end position="224"/>
    </location>
</feature>
<keyword evidence="10" id="KW-0548">Nucleotidyltransferase</keyword>
<evidence type="ECO:0000256" key="7">
    <source>
        <dbReference type="SAM" id="Phobius"/>
    </source>
</evidence>
<dbReference type="InterPro" id="IPR029787">
    <property type="entry name" value="Nucleotide_cyclase"/>
</dbReference>
<dbReference type="InterPro" id="IPR035965">
    <property type="entry name" value="PAS-like_dom_sf"/>
</dbReference>
<dbReference type="Pfam" id="PF05231">
    <property type="entry name" value="MASE1"/>
    <property type="match status" value="1"/>
</dbReference>
<proteinExistence type="predicted"/>
<evidence type="ECO:0000256" key="3">
    <source>
        <dbReference type="ARBA" id="ARBA00022692"/>
    </source>
</evidence>
<feature type="region of interest" description="Disordered" evidence="6">
    <location>
        <begin position="575"/>
        <end position="600"/>
    </location>
</feature>
<reference evidence="11" key="1">
    <citation type="journal article" date="2019" name="Int. J. Syst. Evol. Microbiol.">
        <title>The Global Catalogue of Microorganisms (GCM) 10K type strain sequencing project: providing services to taxonomists for standard genome sequencing and annotation.</title>
        <authorList>
            <consortium name="The Broad Institute Genomics Platform"/>
            <consortium name="The Broad Institute Genome Sequencing Center for Infectious Disease"/>
            <person name="Wu L."/>
            <person name="Ma J."/>
        </authorList>
    </citation>
    <scope>NUCLEOTIDE SEQUENCE [LARGE SCALE GENOMIC DNA]</scope>
    <source>
        <strain evidence="11">NCAIM B.02333</strain>
    </source>
</reference>
<dbReference type="CDD" id="cd01949">
    <property type="entry name" value="GGDEF"/>
    <property type="match status" value="1"/>
</dbReference>